<evidence type="ECO:0000256" key="2">
    <source>
        <dbReference type="ARBA" id="ARBA00022448"/>
    </source>
</evidence>
<feature type="chain" id="PRO_5045162383" evidence="5">
    <location>
        <begin position="26"/>
        <end position="412"/>
    </location>
</feature>
<protein>
    <submittedName>
        <fullName evidence="6">Bicyclomycin resistance protein</fullName>
    </submittedName>
</protein>
<name>A0ABQ6CCX5_9HYPH</name>
<organism evidence="6 7">
    <name type="scientific">Labrys miyagiensis</name>
    <dbReference type="NCBI Taxonomy" id="346912"/>
    <lineage>
        <taxon>Bacteria</taxon>
        <taxon>Pseudomonadati</taxon>
        <taxon>Pseudomonadota</taxon>
        <taxon>Alphaproteobacteria</taxon>
        <taxon>Hyphomicrobiales</taxon>
        <taxon>Xanthobacteraceae</taxon>
        <taxon>Labrys</taxon>
    </lineage>
</organism>
<keyword evidence="2" id="KW-0813">Transport</keyword>
<proteinExistence type="inferred from homology"/>
<keyword evidence="4" id="KW-0574">Periplasm</keyword>
<dbReference type="RefSeq" id="WP_431310633.1">
    <property type="nucleotide sequence ID" value="NZ_BSPC01000005.1"/>
</dbReference>
<reference evidence="7" key="1">
    <citation type="journal article" date="2019" name="Int. J. Syst. Evol. Microbiol.">
        <title>The Global Catalogue of Microorganisms (GCM) 10K type strain sequencing project: providing services to taxonomists for standard genome sequencing and annotation.</title>
        <authorList>
            <consortium name="The Broad Institute Genomics Platform"/>
            <consortium name="The Broad Institute Genome Sequencing Center for Infectious Disease"/>
            <person name="Wu L."/>
            <person name="Ma J."/>
        </authorList>
    </citation>
    <scope>NUCLEOTIDE SEQUENCE [LARGE SCALE GENOMIC DNA]</scope>
    <source>
        <strain evidence="7">NBRC 101365</strain>
    </source>
</reference>
<dbReference type="EMBL" id="BSPC01000005">
    <property type="protein sequence ID" value="GLS17790.1"/>
    <property type="molecule type" value="Genomic_DNA"/>
</dbReference>
<sequence length="412" mass="44331">MKMIGRMAMLMAGASLLAYASAAQAGTVRVTIAQYSKGTGPYFEEAAKAFEAANPGTTIQIEVVPWDNLQQKLTTDISAGTNADLSIIGTRWLLDYVSNGIVAPLDSYMTPEIKGRFIDTFLSPSVLNGKTYGLPIAASARAMYYNKDVFAKAGITEPPKTWDDFKAAAAKIKAATPDVAPFGLQGKEIETDVYFYYGLWAMGGDIVKDGKSGLDAQAASDAAKMYKSFIDGGLTEPGVTSYAREDVQNLFKQGKVATVITAPFLSGQIKKEAPNLNYGVAPIPTGPSGKTSTYGVTDSIVLFQNSKVKDEAFKFLDFLFTTDQRTKFDKVEGFLPVNAKEAQDPLFANDPDLKVFASLLPNAHFAPVIPGWEEIAQITSNAIQKIYLGKADDIDATLKATAAQANDILNKK</sequence>
<evidence type="ECO:0000256" key="4">
    <source>
        <dbReference type="ARBA" id="ARBA00022764"/>
    </source>
</evidence>
<comment type="caution">
    <text evidence="6">The sequence shown here is derived from an EMBL/GenBank/DDBJ whole genome shotgun (WGS) entry which is preliminary data.</text>
</comment>
<evidence type="ECO:0000313" key="7">
    <source>
        <dbReference type="Proteomes" id="UP001156882"/>
    </source>
</evidence>
<dbReference type="InterPro" id="IPR006061">
    <property type="entry name" value="SBP_1_CS"/>
</dbReference>
<comment type="similarity">
    <text evidence="1">Belongs to the bacterial solute-binding protein 1 family.</text>
</comment>
<dbReference type="SUPFAM" id="SSF53850">
    <property type="entry name" value="Periplasmic binding protein-like II"/>
    <property type="match status" value="1"/>
</dbReference>
<dbReference type="CDD" id="cd13585">
    <property type="entry name" value="PBP2_TMBP_like"/>
    <property type="match status" value="1"/>
</dbReference>
<dbReference type="PANTHER" id="PTHR30061:SF50">
    <property type="entry name" value="MALTOSE_MALTODEXTRIN-BINDING PERIPLASMIC PROTEIN"/>
    <property type="match status" value="1"/>
</dbReference>
<dbReference type="Proteomes" id="UP001156882">
    <property type="component" value="Unassembled WGS sequence"/>
</dbReference>
<dbReference type="Gene3D" id="3.40.190.10">
    <property type="entry name" value="Periplasmic binding protein-like II"/>
    <property type="match status" value="2"/>
</dbReference>
<dbReference type="InterPro" id="IPR006059">
    <property type="entry name" value="SBP"/>
</dbReference>
<dbReference type="PROSITE" id="PS01037">
    <property type="entry name" value="SBP_BACTERIAL_1"/>
    <property type="match status" value="1"/>
</dbReference>
<feature type="signal peptide" evidence="5">
    <location>
        <begin position="1"/>
        <end position="25"/>
    </location>
</feature>
<gene>
    <name evidence="6" type="ORF">GCM10007874_08050</name>
</gene>
<keyword evidence="7" id="KW-1185">Reference proteome</keyword>
<evidence type="ECO:0000256" key="3">
    <source>
        <dbReference type="ARBA" id="ARBA00022729"/>
    </source>
</evidence>
<keyword evidence="3 5" id="KW-0732">Signal</keyword>
<dbReference type="PANTHER" id="PTHR30061">
    <property type="entry name" value="MALTOSE-BINDING PERIPLASMIC PROTEIN"/>
    <property type="match status" value="1"/>
</dbReference>
<accession>A0ABQ6CCX5</accession>
<dbReference type="Pfam" id="PF01547">
    <property type="entry name" value="SBP_bac_1"/>
    <property type="match status" value="1"/>
</dbReference>
<evidence type="ECO:0000256" key="5">
    <source>
        <dbReference type="SAM" id="SignalP"/>
    </source>
</evidence>
<evidence type="ECO:0000313" key="6">
    <source>
        <dbReference type="EMBL" id="GLS17790.1"/>
    </source>
</evidence>
<evidence type="ECO:0000256" key="1">
    <source>
        <dbReference type="ARBA" id="ARBA00008520"/>
    </source>
</evidence>